<dbReference type="Gene3D" id="3.30.70.360">
    <property type="match status" value="1"/>
</dbReference>
<dbReference type="Gene3D" id="3.40.630.10">
    <property type="entry name" value="Zn peptidases"/>
    <property type="match status" value="1"/>
</dbReference>
<dbReference type="Proteomes" id="UP000282985">
    <property type="component" value="Unassembled WGS sequence"/>
</dbReference>
<dbReference type="RefSeq" id="WP_127341949.1">
    <property type="nucleotide sequence ID" value="NZ_RJJX01000001.1"/>
</dbReference>
<evidence type="ECO:0000313" key="7">
    <source>
        <dbReference type="EMBL" id="RUT79810.1"/>
    </source>
</evidence>
<dbReference type="OrthoDB" id="9792335at2"/>
<dbReference type="PROSITE" id="PS00758">
    <property type="entry name" value="ARGE_DAPE_CPG2_1"/>
    <property type="match status" value="1"/>
</dbReference>
<proteinExistence type="predicted"/>
<dbReference type="GO" id="GO:0008777">
    <property type="term" value="F:acetylornithine deacetylase activity"/>
    <property type="evidence" value="ECO:0007669"/>
    <property type="project" value="TreeGrafter"/>
</dbReference>
<comment type="cofactor">
    <cofactor evidence="1">
        <name>Zn(2+)</name>
        <dbReference type="ChEBI" id="CHEBI:29105"/>
    </cofactor>
</comment>
<keyword evidence="5" id="KW-0170">Cobalt</keyword>
<keyword evidence="2" id="KW-0479">Metal-binding</keyword>
<dbReference type="GO" id="GO:0046872">
    <property type="term" value="F:metal ion binding"/>
    <property type="evidence" value="ECO:0007669"/>
    <property type="project" value="UniProtKB-KW"/>
</dbReference>
<dbReference type="GO" id="GO:0006526">
    <property type="term" value="P:L-arginine biosynthetic process"/>
    <property type="evidence" value="ECO:0007669"/>
    <property type="project" value="TreeGrafter"/>
</dbReference>
<dbReference type="CDD" id="cd05651">
    <property type="entry name" value="M20_ArgE_DapE-like"/>
    <property type="match status" value="1"/>
</dbReference>
<keyword evidence="8" id="KW-1185">Reference proteome</keyword>
<dbReference type="Pfam" id="PF07687">
    <property type="entry name" value="M20_dimer"/>
    <property type="match status" value="1"/>
</dbReference>
<evidence type="ECO:0000259" key="6">
    <source>
        <dbReference type="Pfam" id="PF07687"/>
    </source>
</evidence>
<dbReference type="Pfam" id="PF01546">
    <property type="entry name" value="Peptidase_M20"/>
    <property type="match status" value="1"/>
</dbReference>
<organism evidence="7 8">
    <name type="scientific">Ancylomarina longa</name>
    <dbReference type="NCBI Taxonomy" id="2487017"/>
    <lineage>
        <taxon>Bacteria</taxon>
        <taxon>Pseudomonadati</taxon>
        <taxon>Bacteroidota</taxon>
        <taxon>Bacteroidia</taxon>
        <taxon>Marinilabiliales</taxon>
        <taxon>Marinifilaceae</taxon>
        <taxon>Ancylomarina</taxon>
    </lineage>
</organism>
<keyword evidence="4" id="KW-0862">Zinc</keyword>
<keyword evidence="3 7" id="KW-0378">Hydrolase</keyword>
<dbReference type="InterPro" id="IPR001261">
    <property type="entry name" value="ArgE/DapE_CS"/>
</dbReference>
<dbReference type="EMBL" id="RJJX01000001">
    <property type="protein sequence ID" value="RUT79810.1"/>
    <property type="molecule type" value="Genomic_DNA"/>
</dbReference>
<comment type="caution">
    <text evidence="7">The sequence shown here is derived from an EMBL/GenBank/DDBJ whole genome shotgun (WGS) entry which is preliminary data.</text>
</comment>
<feature type="domain" description="Peptidase M20 dimerisation" evidence="6">
    <location>
        <begin position="167"/>
        <end position="268"/>
    </location>
</feature>
<dbReference type="SUPFAM" id="SSF53187">
    <property type="entry name" value="Zn-dependent exopeptidases"/>
    <property type="match status" value="1"/>
</dbReference>
<dbReference type="SUPFAM" id="SSF55031">
    <property type="entry name" value="Bacterial exopeptidase dimerisation domain"/>
    <property type="match status" value="1"/>
</dbReference>
<reference evidence="7 8" key="1">
    <citation type="submission" date="2018-11" db="EMBL/GenBank/DDBJ databases">
        <title>Parancylomarina longa gen. nov., sp. nov., isolated from sediments of southern Okinawa.</title>
        <authorList>
            <person name="Fu T."/>
        </authorList>
    </citation>
    <scope>NUCLEOTIDE SEQUENCE [LARGE SCALE GENOMIC DNA]</scope>
    <source>
        <strain evidence="7 8">T3-2 S1-C</strain>
    </source>
</reference>
<protein>
    <submittedName>
        <fullName evidence="7">M20/M25/M40 family metallo-hydrolase</fullName>
    </submittedName>
</protein>
<dbReference type="InterPro" id="IPR036264">
    <property type="entry name" value="Bact_exopeptidase_dim_dom"/>
</dbReference>
<accession>A0A434AYZ0</accession>
<evidence type="ECO:0000256" key="4">
    <source>
        <dbReference type="ARBA" id="ARBA00022833"/>
    </source>
</evidence>
<dbReference type="PANTHER" id="PTHR43808">
    <property type="entry name" value="ACETYLORNITHINE DEACETYLASE"/>
    <property type="match status" value="1"/>
</dbReference>
<evidence type="ECO:0000313" key="8">
    <source>
        <dbReference type="Proteomes" id="UP000282985"/>
    </source>
</evidence>
<dbReference type="InterPro" id="IPR011650">
    <property type="entry name" value="Peptidase_M20_dimer"/>
</dbReference>
<evidence type="ECO:0000256" key="1">
    <source>
        <dbReference type="ARBA" id="ARBA00001947"/>
    </source>
</evidence>
<gene>
    <name evidence="7" type="ORF">DLK05_00175</name>
</gene>
<evidence type="ECO:0000256" key="5">
    <source>
        <dbReference type="ARBA" id="ARBA00023285"/>
    </source>
</evidence>
<name>A0A434AYZ0_9BACT</name>
<sequence>MNFEKYTEIALQTLKQLIAIPSFSKDESKVADVMEQKLKQFAYATHRKGNNVWAFNKDFKKGKPVLLLNSHLDTVKPNENWTRDPFQPEIIDNKLYGLGSNDAGGCLVSLFATFLALEEINQHYNIVFVASAEEEISGKNGFELIQEEIGNIDVGIVGEPTLMEMAIAEKGLMVLDCEAKGIPGHAARNEGINAIEIAMKDIEWIHSYQYALASELLGPVKMTVTQINAGKQHNVIPASCKFVVDVRTNEHYTNEKAFAIIQEKLESNVVARSFRMNSSGIPLEHPLVQNGINLGMPYYGSPTTSDQAIMKGFPTLKLGPGDSARSHTADEFIYSSEIKDGIEKYFNLLNGLNLKINS</sequence>
<evidence type="ECO:0000256" key="2">
    <source>
        <dbReference type="ARBA" id="ARBA00022723"/>
    </source>
</evidence>
<dbReference type="InterPro" id="IPR050072">
    <property type="entry name" value="Peptidase_M20A"/>
</dbReference>
<evidence type="ECO:0000256" key="3">
    <source>
        <dbReference type="ARBA" id="ARBA00022801"/>
    </source>
</evidence>
<dbReference type="InterPro" id="IPR002933">
    <property type="entry name" value="Peptidase_M20"/>
</dbReference>
<dbReference type="PANTHER" id="PTHR43808:SF31">
    <property type="entry name" value="N-ACETYL-L-CITRULLINE DEACETYLASE"/>
    <property type="match status" value="1"/>
</dbReference>
<dbReference type="AlphaFoldDB" id="A0A434AYZ0"/>